<feature type="region of interest" description="Disordered" evidence="1">
    <location>
        <begin position="74"/>
        <end position="101"/>
    </location>
</feature>
<reference evidence="3" key="1">
    <citation type="submission" date="2019-06" db="EMBL/GenBank/DDBJ databases">
        <authorList>
            <person name="Zheng W."/>
        </authorList>
    </citation>
    <scope>NUCLEOTIDE SEQUENCE</scope>
    <source>
        <strain evidence="3">QDHG01</strain>
    </source>
</reference>
<dbReference type="InterPro" id="IPR052994">
    <property type="entry name" value="Tiny_macrocysts_regulators"/>
</dbReference>
<organism evidence="3 4">
    <name type="scientific">Halteria grandinella</name>
    <dbReference type="NCBI Taxonomy" id="5974"/>
    <lineage>
        <taxon>Eukaryota</taxon>
        <taxon>Sar</taxon>
        <taxon>Alveolata</taxon>
        <taxon>Ciliophora</taxon>
        <taxon>Intramacronucleata</taxon>
        <taxon>Spirotrichea</taxon>
        <taxon>Stichotrichia</taxon>
        <taxon>Sporadotrichida</taxon>
        <taxon>Halteriidae</taxon>
        <taxon>Halteria</taxon>
    </lineage>
</organism>
<keyword evidence="2" id="KW-0812">Transmembrane</keyword>
<feature type="transmembrane region" description="Helical" evidence="2">
    <location>
        <begin position="354"/>
        <end position="378"/>
    </location>
</feature>
<evidence type="ECO:0000256" key="1">
    <source>
        <dbReference type="SAM" id="MobiDB-lite"/>
    </source>
</evidence>
<feature type="compositionally biased region" description="Basic and acidic residues" evidence="1">
    <location>
        <begin position="88"/>
        <end position="97"/>
    </location>
</feature>
<dbReference type="EMBL" id="RRYP01000178">
    <property type="protein sequence ID" value="TNV87870.1"/>
    <property type="molecule type" value="Genomic_DNA"/>
</dbReference>
<feature type="transmembrane region" description="Helical" evidence="2">
    <location>
        <begin position="495"/>
        <end position="518"/>
    </location>
</feature>
<keyword evidence="2" id="KW-1133">Transmembrane helix</keyword>
<feature type="transmembrane region" description="Helical" evidence="2">
    <location>
        <begin position="524"/>
        <end position="544"/>
    </location>
</feature>
<sequence length="928" mass="108039">MRTQLSENQVLQAQGAIGKEINAHPYKKSKPIPIDIVEALPNLPNGETSFEEEKEERKNAMLIGGKAKLASDSLGDEFEIGKQSNPQSREDKIDEQVSKSNEGEGYYETFERREDIIWRTELDDAQQRELIQQFERLGSSNGDQKSRNVDEYDLHGQLIGGSAQHIDDDLSEEAGKDLTIRRIWRIGRERLFKINYVLLYSRACPRPLYHILMLFEFFQMVFLTFYGYYIYNGFATLVVQTINVDKYLPKLIQQRAAEIQNVTQETLLLQQFLQRAQPVAEDDTSWRMDDQFKFANPFVYLFSTGQLTQYLASYWALTCLFYSIVFSLILFGPSLHQQLTTSTVASQTKIYIKILSLSVILFLTILQIPLLTVLLQVFNCDEKLITPYSIPELVCSGSERQLILPFSVVTMFIYLTVFITENLLLERIQYGSEQPWAANDRHTQLIRLAAKFTLICGFVFDKTAKYKAEFLFIALTFLLISLYRRFQFCNFYDKWVQIMHTFYDMVIAVHLLFIGMHVVSATRYQIPITCLFVCISVFFHQLYYQWFTSRNERAANKIIFLSNSSIESSQMYMQTIFDRLNNAKAMDQLYFFGHLMSHMQSCNQGSCKCLDISEKLEKMSKFEQFQKQIQKYTAQEALSNSSRWKSRLPNDFDKTNSQIINREQFSGLIYQNGAEPDISQDPPMRSANEIEQEGSMGDNLDVSDNINMGKNGSARGRDEDALQLFDEVFGHPIEHEYDSNSPLFSIEMAGIEKQRLKRLSFKYFALLLELLIQRFPNKADHRLHLANLYKFQLGKQFKAIYELMSCQNLYNNSLSQRFLIFELMGQIEQELQLTHTKYVERSNQIDIVKVHDYNRQDHIHYKSIFIVPSLNFRKTNSSLRCKPLNSGKSFNKKNLMQTTFKILVTKSADVLGEFKMQRRKLKGYTQQT</sequence>
<protein>
    <submittedName>
        <fullName evidence="3">Uncharacterized protein</fullName>
    </submittedName>
</protein>
<dbReference type="Proteomes" id="UP000785679">
    <property type="component" value="Unassembled WGS sequence"/>
</dbReference>
<accession>A0A8J8P8B3</accession>
<keyword evidence="2" id="KW-0472">Membrane</keyword>
<feature type="transmembrane region" description="Helical" evidence="2">
    <location>
        <begin position="466"/>
        <end position="483"/>
    </location>
</feature>
<proteinExistence type="predicted"/>
<feature type="region of interest" description="Disordered" evidence="1">
    <location>
        <begin position="693"/>
        <end position="715"/>
    </location>
</feature>
<feature type="transmembrane region" description="Helical" evidence="2">
    <location>
        <begin position="402"/>
        <end position="424"/>
    </location>
</feature>
<name>A0A8J8P8B3_HALGN</name>
<feature type="transmembrane region" description="Helical" evidence="2">
    <location>
        <begin position="312"/>
        <end position="333"/>
    </location>
</feature>
<keyword evidence="4" id="KW-1185">Reference proteome</keyword>
<dbReference type="PANTHER" id="PTHR31600">
    <property type="entry name" value="TINY MACROCYSTS PROTEIN B-RELATED"/>
    <property type="match status" value="1"/>
</dbReference>
<feature type="transmembrane region" description="Helical" evidence="2">
    <location>
        <begin position="208"/>
        <end position="231"/>
    </location>
</feature>
<gene>
    <name evidence="3" type="ORF">FGO68_gene9965</name>
</gene>
<evidence type="ECO:0000256" key="2">
    <source>
        <dbReference type="SAM" id="Phobius"/>
    </source>
</evidence>
<evidence type="ECO:0000313" key="4">
    <source>
        <dbReference type="Proteomes" id="UP000785679"/>
    </source>
</evidence>
<dbReference type="PANTHER" id="PTHR31600:SF2">
    <property type="entry name" value="GAMETE ENRICHED GENE 10 PROTEIN-RELATED"/>
    <property type="match status" value="1"/>
</dbReference>
<dbReference type="AlphaFoldDB" id="A0A8J8P8B3"/>
<evidence type="ECO:0000313" key="3">
    <source>
        <dbReference type="EMBL" id="TNV87870.1"/>
    </source>
</evidence>
<comment type="caution">
    <text evidence="3">The sequence shown here is derived from an EMBL/GenBank/DDBJ whole genome shotgun (WGS) entry which is preliminary data.</text>
</comment>